<dbReference type="CDD" id="cd04301">
    <property type="entry name" value="NAT_SF"/>
    <property type="match status" value="1"/>
</dbReference>
<keyword evidence="6" id="KW-0808">Transferase</keyword>
<dbReference type="InterPro" id="IPR016181">
    <property type="entry name" value="Acyl_CoA_acyltransferase"/>
</dbReference>
<dbReference type="InterPro" id="IPR000182">
    <property type="entry name" value="GNAT_dom"/>
</dbReference>
<dbReference type="PANTHER" id="PTHR13947:SF11">
    <property type="entry name" value="N-ACETYLASPARTATE SYNTHETASE"/>
    <property type="match status" value="1"/>
</dbReference>
<evidence type="ECO:0000256" key="11">
    <source>
        <dbReference type="ARBA" id="ARBA00023128"/>
    </source>
</evidence>
<dbReference type="GO" id="GO:0005789">
    <property type="term" value="C:endoplasmic reticulum membrane"/>
    <property type="evidence" value="ECO:0007669"/>
    <property type="project" value="UniProtKB-SubCell"/>
</dbReference>
<proteinExistence type="inferred from homology"/>
<evidence type="ECO:0000256" key="13">
    <source>
        <dbReference type="ARBA" id="ARBA00023315"/>
    </source>
</evidence>
<dbReference type="AlphaFoldDB" id="A0A8C4R4G4"/>
<feature type="transmembrane region" description="Helical" evidence="19">
    <location>
        <begin position="73"/>
        <end position="103"/>
    </location>
</feature>
<keyword evidence="5" id="KW-0963">Cytoplasm</keyword>
<evidence type="ECO:0000313" key="22">
    <source>
        <dbReference type="Proteomes" id="UP000694388"/>
    </source>
</evidence>
<evidence type="ECO:0000259" key="20">
    <source>
        <dbReference type="PROSITE" id="PS51186"/>
    </source>
</evidence>
<protein>
    <recommendedName>
        <fullName evidence="15">N-acetylaspartate synthetase</fullName>
        <ecNumber evidence="14">2.3.1.17</ecNumber>
    </recommendedName>
    <alternativeName>
        <fullName evidence="16">N-acetyltransferase 8-like protein</fullName>
    </alternativeName>
</protein>
<dbReference type="OMA" id="FHEGIME"/>
<evidence type="ECO:0000256" key="17">
    <source>
        <dbReference type="ARBA" id="ARBA00049272"/>
    </source>
</evidence>
<evidence type="ECO:0000256" key="18">
    <source>
        <dbReference type="ARBA" id="ARBA00093466"/>
    </source>
</evidence>
<organism evidence="21 22">
    <name type="scientific">Eptatretus burgeri</name>
    <name type="common">Inshore hagfish</name>
    <dbReference type="NCBI Taxonomy" id="7764"/>
    <lineage>
        <taxon>Eukaryota</taxon>
        <taxon>Metazoa</taxon>
        <taxon>Chordata</taxon>
        <taxon>Craniata</taxon>
        <taxon>Vertebrata</taxon>
        <taxon>Cyclostomata</taxon>
        <taxon>Myxini</taxon>
        <taxon>Myxiniformes</taxon>
        <taxon>Myxinidae</taxon>
        <taxon>Eptatretinae</taxon>
        <taxon>Eptatretus</taxon>
    </lineage>
</organism>
<evidence type="ECO:0000256" key="2">
    <source>
        <dbReference type="ARBA" id="ARBA00004304"/>
    </source>
</evidence>
<dbReference type="Proteomes" id="UP000694388">
    <property type="component" value="Unplaced"/>
</dbReference>
<dbReference type="PROSITE" id="PS51186">
    <property type="entry name" value="GNAT"/>
    <property type="match status" value="1"/>
</dbReference>
<feature type="domain" description="N-acetyltransferase" evidence="20">
    <location>
        <begin position="99"/>
        <end position="253"/>
    </location>
</feature>
<evidence type="ECO:0000313" key="21">
    <source>
        <dbReference type="Ensembl" id="ENSEBUP00000023493.1"/>
    </source>
</evidence>
<keyword evidence="11" id="KW-0496">Mitochondrion</keyword>
<dbReference type="Gene3D" id="3.40.630.30">
    <property type="match status" value="1"/>
</dbReference>
<evidence type="ECO:0000256" key="6">
    <source>
        <dbReference type="ARBA" id="ARBA00022679"/>
    </source>
</evidence>
<keyword evidence="9" id="KW-0492">Microsome</keyword>
<evidence type="ECO:0000256" key="7">
    <source>
        <dbReference type="ARBA" id="ARBA00022692"/>
    </source>
</evidence>
<dbReference type="GO" id="GO:0031966">
    <property type="term" value="C:mitochondrial membrane"/>
    <property type="evidence" value="ECO:0007669"/>
    <property type="project" value="UniProtKB-SubCell"/>
</dbReference>
<comment type="catalytic activity">
    <reaction evidence="17">
        <text>L-aspartate + acetyl-CoA = N-acetyl-L-aspartate + CoA + H(+)</text>
        <dbReference type="Rhea" id="RHEA:14165"/>
        <dbReference type="ChEBI" id="CHEBI:15378"/>
        <dbReference type="ChEBI" id="CHEBI:16953"/>
        <dbReference type="ChEBI" id="CHEBI:29991"/>
        <dbReference type="ChEBI" id="CHEBI:57287"/>
        <dbReference type="ChEBI" id="CHEBI:57288"/>
        <dbReference type="EC" id="2.3.1.17"/>
    </reaction>
    <physiologicalReaction direction="left-to-right" evidence="17">
        <dbReference type="Rhea" id="RHEA:14166"/>
    </physiologicalReaction>
</comment>
<dbReference type="Pfam" id="PF00583">
    <property type="entry name" value="Acetyltransf_1"/>
    <property type="match status" value="1"/>
</dbReference>
<dbReference type="Ensembl" id="ENSEBUT00000024069.1">
    <property type="protein sequence ID" value="ENSEBUP00000023493.1"/>
    <property type="gene ID" value="ENSEBUG00000014472.1"/>
</dbReference>
<keyword evidence="8" id="KW-0256">Endoplasmic reticulum</keyword>
<evidence type="ECO:0000256" key="3">
    <source>
        <dbReference type="ARBA" id="ARBA00004389"/>
    </source>
</evidence>
<evidence type="ECO:0000256" key="14">
    <source>
        <dbReference type="ARBA" id="ARBA00039136"/>
    </source>
</evidence>
<dbReference type="GeneTree" id="ENSGT00950000182932"/>
<evidence type="ECO:0000256" key="19">
    <source>
        <dbReference type="SAM" id="Phobius"/>
    </source>
</evidence>
<keyword evidence="7 19" id="KW-0812">Transmembrane</keyword>
<reference evidence="21" key="1">
    <citation type="submission" date="2025-08" db="UniProtKB">
        <authorList>
            <consortium name="Ensembl"/>
        </authorList>
    </citation>
    <scope>IDENTIFICATION</scope>
</reference>
<keyword evidence="22" id="KW-1185">Reference proteome</keyword>
<keyword evidence="13" id="KW-0012">Acyltransferase</keyword>
<evidence type="ECO:0000256" key="16">
    <source>
        <dbReference type="ARBA" id="ARBA00043248"/>
    </source>
</evidence>
<reference evidence="21" key="2">
    <citation type="submission" date="2025-09" db="UniProtKB">
        <authorList>
            <consortium name="Ensembl"/>
        </authorList>
    </citation>
    <scope>IDENTIFICATION</scope>
</reference>
<evidence type="ECO:0000256" key="9">
    <source>
        <dbReference type="ARBA" id="ARBA00022848"/>
    </source>
</evidence>
<keyword evidence="12 19" id="KW-0472">Membrane</keyword>
<keyword evidence="10 19" id="KW-1133">Transmembrane helix</keyword>
<evidence type="ECO:0000256" key="4">
    <source>
        <dbReference type="ARBA" id="ARBA00004496"/>
    </source>
</evidence>
<sequence length="255" mass="28857">MRHSPTQMVCETWLDADGNVPHLRAWQQRQDPLIIREFEAGDEQPVRSIFRQGILERAPNAAIRGLREQPRVLFLYGLITVGCLALTGSTLLTLCAPCILLGLRYHYSQHAILNYVRTILDTDLADISKHYMKRPGCCFWVAVFDSTVVGMVAVRDLNDGSAELCRMSVDPRFRGRGIAKALGHQVIEFAVAHGFSAIVLSTTAVKRNAHHLYRSLGFVEENTNSRSTCALNSSGLQRMFFQLRHYHYRLQLTEE</sequence>
<dbReference type="InterPro" id="IPR050769">
    <property type="entry name" value="NAT_camello-type"/>
</dbReference>
<evidence type="ECO:0000256" key="12">
    <source>
        <dbReference type="ARBA" id="ARBA00023136"/>
    </source>
</evidence>
<evidence type="ECO:0000256" key="1">
    <source>
        <dbReference type="ARBA" id="ARBA00004111"/>
    </source>
</evidence>
<accession>A0A8C4R4G4</accession>
<comment type="subcellular location">
    <subcellularLocation>
        <location evidence="4">Cytoplasm</location>
    </subcellularLocation>
    <subcellularLocation>
        <location evidence="3">Endoplasmic reticulum membrane</location>
        <topology evidence="3">Single-pass membrane protein</topology>
    </subcellularLocation>
    <subcellularLocation>
        <location evidence="1">Microsome membrane</location>
        <topology evidence="1">Single-pass membrane protein</topology>
    </subcellularLocation>
    <subcellularLocation>
        <location evidence="2">Mitochondrion membrane</location>
        <topology evidence="2">Single-pass membrane protein</topology>
    </subcellularLocation>
</comment>
<comment type="similarity">
    <text evidence="18">Belongs to the NAT8 family.</text>
</comment>
<dbReference type="EC" id="2.3.1.17" evidence="14"/>
<dbReference type="PANTHER" id="PTHR13947">
    <property type="entry name" value="GNAT FAMILY N-ACETYLTRANSFERASE"/>
    <property type="match status" value="1"/>
</dbReference>
<name>A0A8C4R4G4_EPTBU</name>
<dbReference type="GO" id="GO:0017188">
    <property type="term" value="F:L-aspartate N-acetyltransferase activity"/>
    <property type="evidence" value="ECO:0007669"/>
    <property type="project" value="UniProtKB-EC"/>
</dbReference>
<evidence type="ECO:0000256" key="10">
    <source>
        <dbReference type="ARBA" id="ARBA00022989"/>
    </source>
</evidence>
<evidence type="ECO:0000256" key="8">
    <source>
        <dbReference type="ARBA" id="ARBA00022824"/>
    </source>
</evidence>
<evidence type="ECO:0000256" key="15">
    <source>
        <dbReference type="ARBA" id="ARBA00041029"/>
    </source>
</evidence>
<dbReference type="SUPFAM" id="SSF55729">
    <property type="entry name" value="Acyl-CoA N-acyltransferases (Nat)"/>
    <property type="match status" value="1"/>
</dbReference>
<evidence type="ECO:0000256" key="5">
    <source>
        <dbReference type="ARBA" id="ARBA00022490"/>
    </source>
</evidence>